<evidence type="ECO:0000256" key="3">
    <source>
        <dbReference type="ARBA" id="ARBA00022989"/>
    </source>
</evidence>
<evidence type="ECO:0000256" key="4">
    <source>
        <dbReference type="ARBA" id="ARBA00023136"/>
    </source>
</evidence>
<dbReference type="RefSeq" id="WP_306374151.1">
    <property type="nucleotide sequence ID" value="NZ_JASAYK010000003.1"/>
</dbReference>
<dbReference type="Pfam" id="PF01957">
    <property type="entry name" value="NfeD"/>
    <property type="match status" value="1"/>
</dbReference>
<feature type="transmembrane region" description="Helical" evidence="5">
    <location>
        <begin position="12"/>
        <end position="32"/>
    </location>
</feature>
<keyword evidence="3 5" id="KW-1133">Transmembrane helix</keyword>
<reference evidence="7" key="1">
    <citation type="journal article" date="2023" name="Front. Microbiol.">
        <title>Phylogeography and host specificity of Pasteurellaceae pathogenic to sea-farmed fish in the north-east Atlantic.</title>
        <authorList>
            <person name="Gulla S."/>
            <person name="Colquhoun D.J."/>
            <person name="Olsen A.B."/>
            <person name="Spilsberg B."/>
            <person name="Lagesen K."/>
            <person name="Aakesson C.P."/>
            <person name="Strom S."/>
            <person name="Manji F."/>
            <person name="Birkbeck T.H."/>
            <person name="Nilsen H.K."/>
        </authorList>
    </citation>
    <scope>NUCLEOTIDE SEQUENCE</scope>
    <source>
        <strain evidence="7">TW16_20</strain>
    </source>
</reference>
<feature type="transmembrane region" description="Helical" evidence="5">
    <location>
        <begin position="38"/>
        <end position="69"/>
    </location>
</feature>
<comment type="subcellular location">
    <subcellularLocation>
        <location evidence="1">Membrane</location>
        <topology evidence="1">Multi-pass membrane protein</topology>
    </subcellularLocation>
</comment>
<dbReference type="EMBL" id="JASAYQ010000006">
    <property type="protein sequence ID" value="MDP8172682.1"/>
    <property type="molecule type" value="Genomic_DNA"/>
</dbReference>
<dbReference type="AlphaFoldDB" id="A0AAJ6P0H5"/>
<evidence type="ECO:0000256" key="5">
    <source>
        <dbReference type="SAM" id="Phobius"/>
    </source>
</evidence>
<evidence type="ECO:0000256" key="2">
    <source>
        <dbReference type="ARBA" id="ARBA00022692"/>
    </source>
</evidence>
<dbReference type="InterPro" id="IPR052165">
    <property type="entry name" value="Membrane_assoc_protease"/>
</dbReference>
<organism evidence="7 8">
    <name type="scientific">Phocoenobacter skyensis</name>
    <dbReference type="NCBI Taxonomy" id="97481"/>
    <lineage>
        <taxon>Bacteria</taxon>
        <taxon>Pseudomonadati</taxon>
        <taxon>Pseudomonadota</taxon>
        <taxon>Gammaproteobacteria</taxon>
        <taxon>Pasteurellales</taxon>
        <taxon>Pasteurellaceae</taxon>
        <taxon>Phocoenobacter</taxon>
    </lineage>
</organism>
<evidence type="ECO:0000313" key="7">
    <source>
        <dbReference type="EMBL" id="MDP8172682.1"/>
    </source>
</evidence>
<dbReference type="InterPro" id="IPR012340">
    <property type="entry name" value="NA-bd_OB-fold"/>
</dbReference>
<sequence>MEWLTAWNSWLIAGFVLLILEVFLSGVFFMWWGFAAMIVAGIVSVVTISISWQFTIFAVLAIIFSFFWWRYQQKRDLEQDAASSLNRRDHAMLGKQGRVVDILDNGAIRAKFADTTWKVEGQNLAIGDSVQVTDVQGIVLMVEKLES</sequence>
<feature type="domain" description="NfeD-like C-terminal" evidence="6">
    <location>
        <begin position="90"/>
        <end position="144"/>
    </location>
</feature>
<dbReference type="Gene3D" id="2.40.50.140">
    <property type="entry name" value="Nucleic acid-binding proteins"/>
    <property type="match status" value="1"/>
</dbReference>
<evidence type="ECO:0000256" key="1">
    <source>
        <dbReference type="ARBA" id="ARBA00004141"/>
    </source>
</evidence>
<evidence type="ECO:0000259" key="6">
    <source>
        <dbReference type="Pfam" id="PF01957"/>
    </source>
</evidence>
<keyword evidence="4 5" id="KW-0472">Membrane</keyword>
<dbReference type="Proteomes" id="UP001236239">
    <property type="component" value="Unassembled WGS sequence"/>
</dbReference>
<protein>
    <submittedName>
        <fullName evidence="7">NfeD family protein</fullName>
    </submittedName>
</protein>
<dbReference type="GO" id="GO:0005886">
    <property type="term" value="C:plasma membrane"/>
    <property type="evidence" value="ECO:0007669"/>
    <property type="project" value="TreeGrafter"/>
</dbReference>
<keyword evidence="2 5" id="KW-0812">Transmembrane</keyword>
<comment type="caution">
    <text evidence="7">The sequence shown here is derived from an EMBL/GenBank/DDBJ whole genome shotgun (WGS) entry which is preliminary data.</text>
</comment>
<accession>A0AAJ6P0H5</accession>
<proteinExistence type="predicted"/>
<dbReference type="PANTHER" id="PTHR33507:SF3">
    <property type="entry name" value="INNER MEMBRANE PROTEIN YBBJ"/>
    <property type="match status" value="1"/>
</dbReference>
<name>A0AAJ6P0H5_9PAST</name>
<dbReference type="PANTHER" id="PTHR33507">
    <property type="entry name" value="INNER MEMBRANE PROTEIN YBBJ"/>
    <property type="match status" value="1"/>
</dbReference>
<dbReference type="InterPro" id="IPR002810">
    <property type="entry name" value="NfeD-like_C"/>
</dbReference>
<gene>
    <name evidence="7" type="ORF">QJU93_04860</name>
</gene>
<evidence type="ECO:0000313" key="8">
    <source>
        <dbReference type="Proteomes" id="UP001236239"/>
    </source>
</evidence>
<dbReference type="SUPFAM" id="SSF141322">
    <property type="entry name" value="NfeD domain-like"/>
    <property type="match status" value="1"/>
</dbReference>